<dbReference type="InterPro" id="IPR016040">
    <property type="entry name" value="NAD(P)-bd_dom"/>
</dbReference>
<evidence type="ECO:0000313" key="3">
    <source>
        <dbReference type="Proteomes" id="UP000034037"/>
    </source>
</evidence>
<organism evidence="2 3">
    <name type="scientific">[Brevibacterium] flavum</name>
    <dbReference type="NCBI Taxonomy" id="92706"/>
    <lineage>
        <taxon>Bacteria</taxon>
        <taxon>Bacillati</taxon>
        <taxon>Actinomycetota</taxon>
        <taxon>Actinomycetes</taxon>
        <taxon>Mycobacteriales</taxon>
        <taxon>Corynebacteriaceae</taxon>
        <taxon>Corynebacterium</taxon>
    </lineage>
</organism>
<dbReference type="InterPro" id="IPR036291">
    <property type="entry name" value="NAD(P)-bd_dom_sf"/>
</dbReference>
<reference evidence="2 3" key="1">
    <citation type="submission" date="2015-04" db="EMBL/GenBank/DDBJ databases">
        <title>Complete Genome Sequence of Brevibacterium flavum ATCC 15168.</title>
        <authorList>
            <person name="Ahn J."/>
            <person name="Park G."/>
            <person name="Jeon W."/>
            <person name="Jang Y."/>
            <person name="Jang M."/>
            <person name="Lee H."/>
            <person name="Lee H."/>
        </authorList>
    </citation>
    <scope>NUCLEOTIDE SEQUENCE [LARGE SCALE GENOMIC DNA]</scope>
    <source>
        <strain evidence="2 3">ATCC 15168</strain>
    </source>
</reference>
<dbReference type="HOGENOM" id="CLU_025711_0_3_11"/>
<dbReference type="PANTHER" id="PTHR15020:SF50">
    <property type="entry name" value="UPF0659 PROTEIN YMR090W"/>
    <property type="match status" value="1"/>
</dbReference>
<dbReference type="Gene3D" id="3.40.50.720">
    <property type="entry name" value="NAD(P)-binding Rossmann-like Domain"/>
    <property type="match status" value="1"/>
</dbReference>
<dbReference type="PANTHER" id="PTHR15020">
    <property type="entry name" value="FLAVIN REDUCTASE-RELATED"/>
    <property type="match status" value="1"/>
</dbReference>
<dbReference type="CDD" id="cd05243">
    <property type="entry name" value="SDR_a5"/>
    <property type="match status" value="1"/>
</dbReference>
<accession>A0A0F6Z4S8</accession>
<dbReference type="AlphaFoldDB" id="A0A0F6Z4S8"/>
<name>A0A0F6Z4S8_9CORY</name>
<feature type="domain" description="NAD(P)-binding" evidence="1">
    <location>
        <begin position="9"/>
        <end position="188"/>
    </location>
</feature>
<dbReference type="RefSeq" id="WP_004568071.1">
    <property type="nucleotide sequence ID" value="NZ_CP011309.1"/>
</dbReference>
<keyword evidence="3" id="KW-1185">Reference proteome</keyword>
<dbReference type="Pfam" id="PF13460">
    <property type="entry name" value="NAD_binding_10"/>
    <property type="match status" value="1"/>
</dbReference>
<dbReference type="EMBL" id="CP011309">
    <property type="protein sequence ID" value="AKF27085.1"/>
    <property type="molecule type" value="Genomic_DNA"/>
</dbReference>
<dbReference type="Proteomes" id="UP000034037">
    <property type="component" value="Chromosome"/>
</dbReference>
<dbReference type="PATRIC" id="fig|92706.3.peg.1186"/>
<evidence type="ECO:0000313" key="2">
    <source>
        <dbReference type="EMBL" id="AKF27085.1"/>
    </source>
</evidence>
<dbReference type="SUPFAM" id="SSF51735">
    <property type="entry name" value="NAD(P)-binding Rossmann-fold domains"/>
    <property type="match status" value="1"/>
</dbReference>
<protein>
    <submittedName>
        <fullName evidence="2">NAD-dependent dehydratase</fullName>
    </submittedName>
</protein>
<proteinExistence type="predicted"/>
<sequence>MSETVLVIGATGSIGRHVVSEALNQGYQVKAFVRSKSRARVLPAEAEIIVGDLLDPSSIEKAVKGVEGIIFTHGTSTRKSDVRDVDYTGVANTLKAVKGKDVKIVLMTAVGTTRPGVAYAEWKRHGEQLVRASGHDYTIVRPGWFDYNNDDERQIVMLQGDTNQSGGPADGVIARDQIARVLVSSLNDAKARNKTFELSATYGPAQESLTATFAALRADDTDDIDGILDSNIVPVESTAPLFQTDLASVSA</sequence>
<gene>
    <name evidence="2" type="ORF">YH66_05725</name>
</gene>
<evidence type="ECO:0000259" key="1">
    <source>
        <dbReference type="Pfam" id="PF13460"/>
    </source>
</evidence>